<comment type="caution">
    <text evidence="2">The sequence shown here is derived from an EMBL/GenBank/DDBJ whole genome shotgun (WGS) entry which is preliminary data.</text>
</comment>
<name>A0ABT0KK99_9GAMM</name>
<keyword evidence="3" id="KW-1185">Reference proteome</keyword>
<reference evidence="2 3" key="1">
    <citation type="submission" date="2022-01" db="EMBL/GenBank/DDBJ databases">
        <title>Whole genome-based taxonomy of the Shewanellaceae.</title>
        <authorList>
            <person name="Martin-Rodriguez A.J."/>
        </authorList>
    </citation>
    <scope>NUCLEOTIDE SEQUENCE [LARGE SCALE GENOMIC DNA]</scope>
    <source>
        <strain evidence="2 3">DSM 24955</strain>
    </source>
</reference>
<dbReference type="InterPro" id="IPR036890">
    <property type="entry name" value="HATPase_C_sf"/>
</dbReference>
<organism evidence="2 3">
    <name type="scientific">Shewanella electrodiphila</name>
    <dbReference type="NCBI Taxonomy" id="934143"/>
    <lineage>
        <taxon>Bacteria</taxon>
        <taxon>Pseudomonadati</taxon>
        <taxon>Pseudomonadota</taxon>
        <taxon>Gammaproteobacteria</taxon>
        <taxon>Alteromonadales</taxon>
        <taxon>Shewanellaceae</taxon>
        <taxon>Shewanella</taxon>
    </lineage>
</organism>
<evidence type="ECO:0000313" key="2">
    <source>
        <dbReference type="EMBL" id="MCL1044262.1"/>
    </source>
</evidence>
<evidence type="ECO:0000313" key="3">
    <source>
        <dbReference type="Proteomes" id="UP001202134"/>
    </source>
</evidence>
<keyword evidence="2" id="KW-0067">ATP-binding</keyword>
<feature type="domain" description="Histidine kinase/HSP90-like ATPase" evidence="1">
    <location>
        <begin position="38"/>
        <end position="141"/>
    </location>
</feature>
<proteinExistence type="predicted"/>
<accession>A0ABT0KK99</accession>
<dbReference type="EMBL" id="JAKIKU010000001">
    <property type="protein sequence ID" value="MCL1044262.1"/>
    <property type="molecule type" value="Genomic_DNA"/>
</dbReference>
<dbReference type="SUPFAM" id="SSF55874">
    <property type="entry name" value="ATPase domain of HSP90 chaperone/DNA topoisomerase II/histidine kinase"/>
    <property type="match status" value="1"/>
</dbReference>
<dbReference type="Proteomes" id="UP001202134">
    <property type="component" value="Unassembled WGS sequence"/>
</dbReference>
<dbReference type="Gene3D" id="3.30.565.10">
    <property type="entry name" value="Histidine kinase-like ATPase, C-terminal domain"/>
    <property type="match status" value="1"/>
</dbReference>
<dbReference type="RefSeq" id="WP_248954697.1">
    <property type="nucleotide sequence ID" value="NZ_JAKIKU010000001.1"/>
</dbReference>
<dbReference type="Pfam" id="PF13581">
    <property type="entry name" value="HATPase_c_2"/>
    <property type="match status" value="1"/>
</dbReference>
<evidence type="ECO:0000259" key="1">
    <source>
        <dbReference type="Pfam" id="PF13581"/>
    </source>
</evidence>
<gene>
    <name evidence="2" type="ORF">L2737_02795</name>
</gene>
<protein>
    <submittedName>
        <fullName evidence="2">ATP-binding protein</fullName>
    </submittedName>
</protein>
<dbReference type="InterPro" id="IPR003594">
    <property type="entry name" value="HATPase_dom"/>
</dbReference>
<dbReference type="CDD" id="cd16936">
    <property type="entry name" value="HATPase_RsbW-like"/>
    <property type="match status" value="1"/>
</dbReference>
<sequence length="147" mass="16860">MNSLQMNTLSMNAKPMDSLQINIALNEMTPEQVYDDIEAFFIVNNIDSQQRFKLMLCILESVNNVVQHCPEDAETVTVMLQNHQDNIVIDILDNTKYVKLSAPQKCPEITQPNGRGLWIMEQWMDQIEKQATVLGTHLRLSMQKQPA</sequence>
<dbReference type="GO" id="GO:0005524">
    <property type="term" value="F:ATP binding"/>
    <property type="evidence" value="ECO:0007669"/>
    <property type="project" value="UniProtKB-KW"/>
</dbReference>
<keyword evidence="2" id="KW-0547">Nucleotide-binding</keyword>